<accession>Q4E1S4</accession>
<evidence type="ECO:0000313" key="3">
    <source>
        <dbReference type="Proteomes" id="UP000002296"/>
    </source>
</evidence>
<dbReference type="EMBL" id="AAHK01000044">
    <property type="protein sequence ID" value="EAN98729.1"/>
    <property type="molecule type" value="Genomic_DNA"/>
</dbReference>
<dbReference type="PaxDb" id="353153-Q4E1S4"/>
<evidence type="ECO:0000313" key="2">
    <source>
        <dbReference type="EMBL" id="EAN98729.1"/>
    </source>
</evidence>
<gene>
    <name evidence="2" type="ORF">Tc00.1047053506855.200</name>
</gene>
<dbReference type="GeneID" id="3553286"/>
<protein>
    <submittedName>
        <fullName evidence="2">Uncharacterized protein</fullName>
    </submittedName>
</protein>
<reference evidence="2 3" key="1">
    <citation type="journal article" date="2005" name="Science">
        <title>The genome sequence of Trypanosoma cruzi, etiologic agent of Chagas disease.</title>
        <authorList>
            <person name="El-Sayed N.M."/>
            <person name="Myler P.J."/>
            <person name="Bartholomeu D.C."/>
            <person name="Nilsson D."/>
            <person name="Aggarwal G."/>
            <person name="Tran A.N."/>
            <person name="Ghedin E."/>
            <person name="Worthey E.A."/>
            <person name="Delcher A.L."/>
            <person name="Blandin G."/>
            <person name="Westenberger S.J."/>
            <person name="Caler E."/>
            <person name="Cerqueira G.C."/>
            <person name="Branche C."/>
            <person name="Haas B."/>
            <person name="Anupama A."/>
            <person name="Arner E."/>
            <person name="Aslund L."/>
            <person name="Attipoe P."/>
            <person name="Bontempi E."/>
            <person name="Bringaud F."/>
            <person name="Burton P."/>
            <person name="Cadag E."/>
            <person name="Campbell D.A."/>
            <person name="Carrington M."/>
            <person name="Crabtree J."/>
            <person name="Darban H."/>
            <person name="da Silveira J.F."/>
            <person name="de Jong P."/>
            <person name="Edwards K."/>
            <person name="Englund P.T."/>
            <person name="Fazelina G."/>
            <person name="Feldblyum T."/>
            <person name="Ferella M."/>
            <person name="Frasch A.C."/>
            <person name="Gull K."/>
            <person name="Horn D."/>
            <person name="Hou L."/>
            <person name="Huang Y."/>
            <person name="Kindlund E."/>
            <person name="Klingbeil M."/>
            <person name="Kluge S."/>
            <person name="Koo H."/>
            <person name="Lacerda D."/>
            <person name="Levin M.J."/>
            <person name="Lorenzi H."/>
            <person name="Louie T."/>
            <person name="Machado C.R."/>
            <person name="McCulloch R."/>
            <person name="McKenna A."/>
            <person name="Mizuno Y."/>
            <person name="Mottram J.C."/>
            <person name="Nelson S."/>
            <person name="Ochaya S."/>
            <person name="Osoegawa K."/>
            <person name="Pai G."/>
            <person name="Parsons M."/>
            <person name="Pentony M."/>
            <person name="Pettersson U."/>
            <person name="Pop M."/>
            <person name="Ramirez J.L."/>
            <person name="Rinta J."/>
            <person name="Robertson L."/>
            <person name="Salzberg S.L."/>
            <person name="Sanchez D.O."/>
            <person name="Seyler A."/>
            <person name="Sharma R."/>
            <person name="Shetty J."/>
            <person name="Simpson A.J."/>
            <person name="Sisk E."/>
            <person name="Tammi M.T."/>
            <person name="Tarleton R."/>
            <person name="Teixeira S."/>
            <person name="Van Aken S."/>
            <person name="Vogt C."/>
            <person name="Ward P.N."/>
            <person name="Wickstead B."/>
            <person name="Wortman J."/>
            <person name="White O."/>
            <person name="Fraser C.M."/>
            <person name="Stuart K.D."/>
            <person name="Andersson B."/>
        </authorList>
    </citation>
    <scope>NUCLEOTIDE SEQUENCE [LARGE SCALE GENOMIC DNA]</scope>
    <source>
        <strain evidence="2 3">CL Brener</strain>
    </source>
</reference>
<dbReference type="Proteomes" id="UP000002296">
    <property type="component" value="Unassembled WGS sequence"/>
</dbReference>
<dbReference type="RefSeq" id="XP_820580.1">
    <property type="nucleotide sequence ID" value="XM_815487.1"/>
</dbReference>
<keyword evidence="3" id="KW-1185">Reference proteome</keyword>
<evidence type="ECO:0000256" key="1">
    <source>
        <dbReference type="SAM" id="MobiDB-lite"/>
    </source>
</evidence>
<feature type="region of interest" description="Disordered" evidence="1">
    <location>
        <begin position="191"/>
        <end position="213"/>
    </location>
</feature>
<organism evidence="2 3">
    <name type="scientific">Trypanosoma cruzi (strain CL Brener)</name>
    <dbReference type="NCBI Taxonomy" id="353153"/>
    <lineage>
        <taxon>Eukaryota</taxon>
        <taxon>Discoba</taxon>
        <taxon>Euglenozoa</taxon>
        <taxon>Kinetoplastea</taxon>
        <taxon>Metakinetoplastina</taxon>
        <taxon>Trypanosomatida</taxon>
        <taxon>Trypanosomatidae</taxon>
        <taxon>Trypanosoma</taxon>
        <taxon>Schizotrypanum</taxon>
    </lineage>
</organism>
<dbReference type="KEGG" id="tcr:506855.200"/>
<feature type="region of interest" description="Disordered" evidence="1">
    <location>
        <begin position="80"/>
        <end position="134"/>
    </location>
</feature>
<dbReference type="AlphaFoldDB" id="Q4E1S4"/>
<proteinExistence type="predicted"/>
<name>Q4E1S4_TRYCC</name>
<dbReference type="InParanoid" id="Q4E1S4"/>
<feature type="compositionally biased region" description="Polar residues" evidence="1">
    <location>
        <begin position="108"/>
        <end position="119"/>
    </location>
</feature>
<sequence length="213" mass="21847">MSNCPHPRGDCGGRSVAAEGTLVPSHISCGDFTFQGGQTPRKELAGVHTSALMQPGLSSAVPSNSILSFSHDVVAAGNGMPPSVSPASSEKKKVLGTSGGGGSAEGTLNSANSSDQGPTGTPVKRNTKPLVPQQHVTKCQLTPNDAAASGLLITTPETPCNEKNPVYAAVGAARQSRERMISAENFTVIQPGGKLRTHLPPQRESGSDKKGKK</sequence>
<comment type="caution">
    <text evidence="2">The sequence shown here is derived from an EMBL/GenBank/DDBJ whole genome shotgun (WGS) entry which is preliminary data.</text>
</comment>